<keyword evidence="11" id="KW-0812">Transmembrane</keyword>
<protein>
    <recommendedName>
        <fullName evidence="3">histidine kinase</fullName>
        <ecNumber evidence="3">2.7.13.3</ecNumber>
    </recommendedName>
</protein>
<dbReference type="EC" id="2.7.13.3" evidence="3"/>
<dbReference type="NCBIfam" id="TIGR00229">
    <property type="entry name" value="sensory_box"/>
    <property type="match status" value="2"/>
</dbReference>
<dbReference type="SUPFAM" id="SSF55785">
    <property type="entry name" value="PYP-like sensor domain (PAS domain)"/>
    <property type="match status" value="3"/>
</dbReference>
<evidence type="ECO:0000256" key="10">
    <source>
        <dbReference type="ARBA" id="ARBA00023136"/>
    </source>
</evidence>
<dbReference type="InterPro" id="IPR000014">
    <property type="entry name" value="PAS"/>
</dbReference>
<dbReference type="InterPro" id="IPR036890">
    <property type="entry name" value="HATPase_C_sf"/>
</dbReference>
<evidence type="ECO:0000256" key="7">
    <source>
        <dbReference type="ARBA" id="ARBA00022777"/>
    </source>
</evidence>
<evidence type="ECO:0000256" key="1">
    <source>
        <dbReference type="ARBA" id="ARBA00000085"/>
    </source>
</evidence>
<feature type="domain" description="PAC" evidence="14">
    <location>
        <begin position="419"/>
        <end position="470"/>
    </location>
</feature>
<dbReference type="Gene3D" id="3.30.450.20">
    <property type="entry name" value="PAS domain"/>
    <property type="match status" value="5"/>
</dbReference>
<dbReference type="Gene3D" id="3.30.565.10">
    <property type="entry name" value="Histidine kinase-like ATPase, C-terminal domain"/>
    <property type="match status" value="1"/>
</dbReference>
<dbReference type="SMART" id="SM00086">
    <property type="entry name" value="PAC"/>
    <property type="match status" value="3"/>
</dbReference>
<dbReference type="InterPro" id="IPR003594">
    <property type="entry name" value="HATPase_dom"/>
</dbReference>
<evidence type="ECO:0000256" key="4">
    <source>
        <dbReference type="ARBA" id="ARBA00022553"/>
    </source>
</evidence>
<dbReference type="InterPro" id="IPR001610">
    <property type="entry name" value="PAC"/>
</dbReference>
<evidence type="ECO:0000313" key="15">
    <source>
        <dbReference type="EMBL" id="AWK87802.1"/>
    </source>
</evidence>
<keyword evidence="8" id="KW-0067">ATP-binding</keyword>
<dbReference type="CDD" id="cd12915">
    <property type="entry name" value="PDC2_DGC_like"/>
    <property type="match status" value="1"/>
</dbReference>
<dbReference type="CDD" id="cd16922">
    <property type="entry name" value="HATPase_EvgS-ArcB-TorS-like"/>
    <property type="match status" value="1"/>
</dbReference>
<organism evidence="15 16">
    <name type="scientific">Azospirillum thermophilum</name>
    <dbReference type="NCBI Taxonomy" id="2202148"/>
    <lineage>
        <taxon>Bacteria</taxon>
        <taxon>Pseudomonadati</taxon>
        <taxon>Pseudomonadota</taxon>
        <taxon>Alphaproteobacteria</taxon>
        <taxon>Rhodospirillales</taxon>
        <taxon>Azospirillaceae</taxon>
        <taxon>Azospirillum</taxon>
    </lineage>
</organism>
<dbReference type="Pfam" id="PF22588">
    <property type="entry name" value="dCache_1_like"/>
    <property type="match status" value="1"/>
</dbReference>
<dbReference type="KEGG" id="azz:DEW08_17840"/>
<dbReference type="GO" id="GO:0005524">
    <property type="term" value="F:ATP binding"/>
    <property type="evidence" value="ECO:0007669"/>
    <property type="project" value="UniProtKB-KW"/>
</dbReference>
<dbReference type="PANTHER" id="PTHR43047">
    <property type="entry name" value="TWO-COMPONENT HISTIDINE PROTEIN KINASE"/>
    <property type="match status" value="1"/>
</dbReference>
<dbReference type="AlphaFoldDB" id="A0A2S2CTG4"/>
<gene>
    <name evidence="15" type="ORF">DEW08_17840</name>
</gene>
<dbReference type="FunFam" id="1.10.287.130:FF:000038">
    <property type="entry name" value="Sensory transduction histidine kinase"/>
    <property type="match status" value="1"/>
</dbReference>
<dbReference type="CDD" id="cd18773">
    <property type="entry name" value="PDC1_HK_sensor"/>
    <property type="match status" value="1"/>
</dbReference>
<dbReference type="InterPro" id="IPR013656">
    <property type="entry name" value="PAS_4"/>
</dbReference>
<dbReference type="GO" id="GO:0009927">
    <property type="term" value="F:histidine phosphotransfer kinase activity"/>
    <property type="evidence" value="ECO:0007669"/>
    <property type="project" value="TreeGrafter"/>
</dbReference>
<dbReference type="InterPro" id="IPR003661">
    <property type="entry name" value="HisK_dim/P_dom"/>
</dbReference>
<evidence type="ECO:0000256" key="11">
    <source>
        <dbReference type="SAM" id="Phobius"/>
    </source>
</evidence>
<evidence type="ECO:0000313" key="16">
    <source>
        <dbReference type="Proteomes" id="UP000245629"/>
    </source>
</evidence>
<dbReference type="RefSeq" id="WP_109329335.1">
    <property type="nucleotide sequence ID" value="NZ_CP029353.1"/>
</dbReference>
<dbReference type="SMART" id="SM00091">
    <property type="entry name" value="PAS"/>
    <property type="match status" value="3"/>
</dbReference>
<accession>A0A2S2CTG4</accession>
<name>A0A2S2CTG4_9PROT</name>
<evidence type="ECO:0000256" key="5">
    <source>
        <dbReference type="ARBA" id="ARBA00022679"/>
    </source>
</evidence>
<keyword evidence="9" id="KW-0902">Two-component regulatory system</keyword>
<sequence length="970" mass="104244">MTATPADGIASPADQRPGAPHRRRIVLRLALLGLMIAALAAGAVIDLQRARDRAVDGALRHARNLALTLEVDAAAVMRAADRAALAVVDGETARYRTGEALDERPGGRLADAIRRPQGADHSVPSLLLAGPDGTLLASAGDEPVTQDAARALAEAYHRAPATAPLLTVPFPGPRGGDWRMAVGRPVPGAGGEPAAIAGAVIDLRRFARFYASLDVGERGMVTLWAADGAVLARHPQDEALAADPFAQAPLAPAVGSGKREQTLHGPSPLDGEERIAAVRAIEGWPLAVSVRMSATDYLAAWRQGVVQRAVETAALSAVLILVAGIMLRQLGRLEDTTAALRESERRSQAVFDSAFQIMGLLTPDGRVLAANRPAADLAGERHEDLAGRPAWEVAGWAPTPRAAEHMRERIAEAAAGRFVRYEANLESPYRRRVLDVSIKPVRDESRRVSFLVVEARDMTERKQVEVELKDSEQRMRSYLSAAMEGVFVSDPAGRYVDANPAACQLLGYSRPEILAMRVTDLIAPDHPLSEASLAGFRAVRGQGVFRGEMALRHKSGETVLAEVNAVRLDDGHFLGVIRDVTERRRAERALRASTGRLTALIRALPDLVLILDEEGVYREVIANDTESLLVAPSASLVGRRVEEVLPPDDARMAMEAIRRTLETGQPQRVDYALTVQAGLRWFEGRTQVLTTGFDLRPMVLVLTRDVTDRVLAAERLAAAKEQAETAARSKSTFLATMSHELRTPLNAIIGFSEIMLHELFGPMGSQRYLDYARNIQNSGRHLLELINDVLDMSKLEAGRYMLEEAWVEVPEALQSCLALASAPAEKGEVVLALSAAPELPLLLADERALRQVVLNLLSNAVKFTPPGGRVTVEAGLRPDGRFAVTVTDTGIGIAADALPRLAQPFQQADSSITRRFGGTGLGLSISRSLMELHGGSLEIASVEDEGTTVTLLFPAERLSGRKAAAAALTG</sequence>
<dbReference type="EMBL" id="CP029353">
    <property type="protein sequence ID" value="AWK87802.1"/>
    <property type="molecule type" value="Genomic_DNA"/>
</dbReference>
<comment type="subcellular location">
    <subcellularLocation>
        <location evidence="2">Membrane</location>
    </subcellularLocation>
</comment>
<keyword evidence="4" id="KW-0597">Phosphoprotein</keyword>
<evidence type="ECO:0000256" key="3">
    <source>
        <dbReference type="ARBA" id="ARBA00012438"/>
    </source>
</evidence>
<dbReference type="Pfam" id="PF00512">
    <property type="entry name" value="HisKA"/>
    <property type="match status" value="1"/>
</dbReference>
<keyword evidence="10 11" id="KW-0472">Membrane</keyword>
<keyword evidence="11" id="KW-1133">Transmembrane helix</keyword>
<evidence type="ECO:0000256" key="8">
    <source>
        <dbReference type="ARBA" id="ARBA00022840"/>
    </source>
</evidence>
<dbReference type="GO" id="GO:0005886">
    <property type="term" value="C:plasma membrane"/>
    <property type="evidence" value="ECO:0007669"/>
    <property type="project" value="TreeGrafter"/>
</dbReference>
<dbReference type="PRINTS" id="PR00344">
    <property type="entry name" value="BCTRLSENSOR"/>
</dbReference>
<evidence type="ECO:0000259" key="13">
    <source>
        <dbReference type="PROSITE" id="PS50112"/>
    </source>
</evidence>
<dbReference type="Proteomes" id="UP000245629">
    <property type="component" value="Chromosome 2"/>
</dbReference>
<dbReference type="SUPFAM" id="SSF55874">
    <property type="entry name" value="ATPase domain of HSP90 chaperone/DNA topoisomerase II/histidine kinase"/>
    <property type="match status" value="1"/>
</dbReference>
<dbReference type="InterPro" id="IPR036097">
    <property type="entry name" value="HisK_dim/P_sf"/>
</dbReference>
<dbReference type="PANTHER" id="PTHR43047:SF72">
    <property type="entry name" value="OSMOSENSING HISTIDINE PROTEIN KINASE SLN1"/>
    <property type="match status" value="1"/>
</dbReference>
<dbReference type="GO" id="GO:0000155">
    <property type="term" value="F:phosphorelay sensor kinase activity"/>
    <property type="evidence" value="ECO:0007669"/>
    <property type="project" value="InterPro"/>
</dbReference>
<keyword evidence="16" id="KW-1185">Reference proteome</keyword>
<dbReference type="FunFam" id="3.30.565.10:FF:000006">
    <property type="entry name" value="Sensor histidine kinase WalK"/>
    <property type="match status" value="1"/>
</dbReference>
<dbReference type="InterPro" id="IPR000700">
    <property type="entry name" value="PAS-assoc_C"/>
</dbReference>
<dbReference type="InterPro" id="IPR035965">
    <property type="entry name" value="PAS-like_dom_sf"/>
</dbReference>
<evidence type="ECO:0000256" key="2">
    <source>
        <dbReference type="ARBA" id="ARBA00004370"/>
    </source>
</evidence>
<evidence type="ECO:0000256" key="9">
    <source>
        <dbReference type="ARBA" id="ARBA00023012"/>
    </source>
</evidence>
<dbReference type="Pfam" id="PF13426">
    <property type="entry name" value="PAS_9"/>
    <property type="match status" value="1"/>
</dbReference>
<dbReference type="Gene3D" id="1.10.287.130">
    <property type="match status" value="1"/>
</dbReference>
<keyword evidence="7" id="KW-0418">Kinase</keyword>
<dbReference type="SUPFAM" id="SSF47384">
    <property type="entry name" value="Homodimeric domain of signal transducing histidine kinase"/>
    <property type="match status" value="1"/>
</dbReference>
<proteinExistence type="predicted"/>
<keyword evidence="5" id="KW-0808">Transferase</keyword>
<dbReference type="InterPro" id="IPR004358">
    <property type="entry name" value="Sig_transdc_His_kin-like_C"/>
</dbReference>
<feature type="transmembrane region" description="Helical" evidence="11">
    <location>
        <begin position="25"/>
        <end position="45"/>
    </location>
</feature>
<dbReference type="Pfam" id="PF02518">
    <property type="entry name" value="HATPase_c"/>
    <property type="match status" value="1"/>
</dbReference>
<comment type="catalytic activity">
    <reaction evidence="1">
        <text>ATP + protein L-histidine = ADP + protein N-phospho-L-histidine.</text>
        <dbReference type="EC" id="2.7.13.3"/>
    </reaction>
</comment>
<dbReference type="InterPro" id="IPR054327">
    <property type="entry name" value="His-kinase-like_sensor"/>
</dbReference>
<dbReference type="PROSITE" id="PS50109">
    <property type="entry name" value="HIS_KIN"/>
    <property type="match status" value="1"/>
</dbReference>
<feature type="domain" description="Histidine kinase" evidence="12">
    <location>
        <begin position="736"/>
        <end position="957"/>
    </location>
</feature>
<feature type="domain" description="PAS" evidence="13">
    <location>
        <begin position="471"/>
        <end position="525"/>
    </location>
</feature>
<evidence type="ECO:0000256" key="6">
    <source>
        <dbReference type="ARBA" id="ARBA00022741"/>
    </source>
</evidence>
<dbReference type="SMART" id="SM00387">
    <property type="entry name" value="HATPase_c"/>
    <property type="match status" value="1"/>
</dbReference>
<dbReference type="InterPro" id="IPR005467">
    <property type="entry name" value="His_kinase_dom"/>
</dbReference>
<reference evidence="16" key="1">
    <citation type="submission" date="2018-05" db="EMBL/GenBank/DDBJ databases">
        <title>Azospirillum thermophila sp. nov., a novel isolated from hot spring.</title>
        <authorList>
            <person name="Zhao Z."/>
        </authorList>
    </citation>
    <scope>NUCLEOTIDE SEQUENCE [LARGE SCALE GENOMIC DNA]</scope>
    <source>
        <strain evidence="16">CFH 70021</strain>
    </source>
</reference>
<feature type="domain" description="PAC" evidence="14">
    <location>
        <begin position="545"/>
        <end position="592"/>
    </location>
</feature>
<keyword evidence="6" id="KW-0547">Nucleotide-binding</keyword>
<dbReference type="Pfam" id="PF08448">
    <property type="entry name" value="PAS_4"/>
    <property type="match status" value="2"/>
</dbReference>
<dbReference type="SMART" id="SM00388">
    <property type="entry name" value="HisKA"/>
    <property type="match status" value="1"/>
</dbReference>
<dbReference type="PROSITE" id="PS50112">
    <property type="entry name" value="PAS"/>
    <property type="match status" value="2"/>
</dbReference>
<dbReference type="PROSITE" id="PS50113">
    <property type="entry name" value="PAC"/>
    <property type="match status" value="2"/>
</dbReference>
<evidence type="ECO:0000259" key="14">
    <source>
        <dbReference type="PROSITE" id="PS50113"/>
    </source>
</evidence>
<feature type="domain" description="PAS" evidence="13">
    <location>
        <begin position="593"/>
        <end position="664"/>
    </location>
</feature>
<dbReference type="CDD" id="cd00130">
    <property type="entry name" value="PAS"/>
    <property type="match status" value="3"/>
</dbReference>
<evidence type="ECO:0000259" key="12">
    <source>
        <dbReference type="PROSITE" id="PS50109"/>
    </source>
</evidence>
<dbReference type="CDD" id="cd00082">
    <property type="entry name" value="HisKA"/>
    <property type="match status" value="1"/>
</dbReference>